<gene>
    <name evidence="2" type="ORF">EV190_12465</name>
</gene>
<dbReference type="Gene3D" id="2.50.20.20">
    <property type="match status" value="1"/>
</dbReference>
<sequence>MFPVPGVPGLGTYTVMGHQRSRRAAIAAVMTLCVVTGCVQPSQEDGAGRPPAESSSSSPDGEPTAGPVEGDPDTPVQTPEATPEDPADLVAAIERAVLTRRTARYTATASLSGIRRAEATGGYAFHSEDSVDFTADLDMRSRDGDDYSARAVAVGDRFYLEPPTTEGMPDGTTWIGRSREDFEDPPEPRALYAETIRAISGIRDWSMIAGSTDLVPAGGRSVDGVRGRGYRATFTVLDGMQNVSGKGGAWRVLQDLYAQGVRDIDFTVWVDDEYLPLAAVVELEGDGRHGHIDLVFSDWGSTVDFPVPPSSEVWNRS</sequence>
<dbReference type="AlphaFoldDB" id="A0A4V6PWP4"/>
<accession>A0A4V6PWP4</accession>
<evidence type="ECO:0008006" key="4">
    <source>
        <dbReference type="Google" id="ProtNLM"/>
    </source>
</evidence>
<name>A0A4V6PWP4_9ACTN</name>
<dbReference type="Proteomes" id="UP000295281">
    <property type="component" value="Unassembled WGS sequence"/>
</dbReference>
<feature type="region of interest" description="Disordered" evidence="1">
    <location>
        <begin position="41"/>
        <end position="87"/>
    </location>
</feature>
<proteinExistence type="predicted"/>
<reference evidence="2 3" key="1">
    <citation type="submission" date="2019-03" db="EMBL/GenBank/DDBJ databases">
        <title>Genomic Encyclopedia of Type Strains, Phase IV (KMG-IV): sequencing the most valuable type-strain genomes for metagenomic binning, comparative biology and taxonomic classification.</title>
        <authorList>
            <person name="Goeker M."/>
        </authorList>
    </citation>
    <scope>NUCLEOTIDE SEQUENCE [LARGE SCALE GENOMIC DNA]</scope>
    <source>
        <strain evidence="2 3">DSM 46770</strain>
    </source>
</reference>
<comment type="caution">
    <text evidence="2">The sequence shown here is derived from an EMBL/GenBank/DDBJ whole genome shotgun (WGS) entry which is preliminary data.</text>
</comment>
<keyword evidence="3" id="KW-1185">Reference proteome</keyword>
<evidence type="ECO:0000313" key="3">
    <source>
        <dbReference type="Proteomes" id="UP000295281"/>
    </source>
</evidence>
<evidence type="ECO:0000313" key="2">
    <source>
        <dbReference type="EMBL" id="TDQ46627.1"/>
    </source>
</evidence>
<evidence type="ECO:0000256" key="1">
    <source>
        <dbReference type="SAM" id="MobiDB-lite"/>
    </source>
</evidence>
<protein>
    <recommendedName>
        <fullName evidence="4">LppX_LprAFG lipoprotein</fullName>
    </recommendedName>
</protein>
<organism evidence="2 3">
    <name type="scientific">Actinorugispora endophytica</name>
    <dbReference type="NCBI Taxonomy" id="1605990"/>
    <lineage>
        <taxon>Bacteria</taxon>
        <taxon>Bacillati</taxon>
        <taxon>Actinomycetota</taxon>
        <taxon>Actinomycetes</taxon>
        <taxon>Streptosporangiales</taxon>
        <taxon>Nocardiopsidaceae</taxon>
        <taxon>Actinorugispora</taxon>
    </lineage>
</organism>
<dbReference type="EMBL" id="SNYN01000024">
    <property type="protein sequence ID" value="TDQ46627.1"/>
    <property type="molecule type" value="Genomic_DNA"/>
</dbReference>